<proteinExistence type="predicted"/>
<reference evidence="1 2" key="1">
    <citation type="submission" date="2017-08" db="EMBL/GenBank/DDBJ databases">
        <title>The whole genome shortgun sequences of strain Leeuwenhoekiella nanhaiensis G18 from the South China Sea.</title>
        <authorList>
            <person name="Liu Q."/>
        </authorList>
    </citation>
    <scope>NUCLEOTIDE SEQUENCE [LARGE SCALE GENOMIC DNA]</scope>
    <source>
        <strain evidence="1 2">G18</strain>
    </source>
</reference>
<evidence type="ECO:0000313" key="1">
    <source>
        <dbReference type="EMBL" id="PHQ30921.1"/>
    </source>
</evidence>
<evidence type="ECO:0008006" key="3">
    <source>
        <dbReference type="Google" id="ProtNLM"/>
    </source>
</evidence>
<dbReference type="AlphaFoldDB" id="A0A2G1VW23"/>
<dbReference type="PANTHER" id="PTHR42754:SF1">
    <property type="entry name" value="LIPOPROTEIN"/>
    <property type="match status" value="1"/>
</dbReference>
<dbReference type="InterPro" id="IPR013783">
    <property type="entry name" value="Ig-like_fold"/>
</dbReference>
<name>A0A2G1VW23_9FLAO</name>
<organism evidence="1 2">
    <name type="scientific">Leeuwenhoekiella nanhaiensis</name>
    <dbReference type="NCBI Taxonomy" id="1655491"/>
    <lineage>
        <taxon>Bacteria</taxon>
        <taxon>Pseudomonadati</taxon>
        <taxon>Bacteroidota</taxon>
        <taxon>Flavobacteriia</taxon>
        <taxon>Flavobacteriales</taxon>
        <taxon>Flavobacteriaceae</taxon>
        <taxon>Leeuwenhoekiella</taxon>
    </lineage>
</organism>
<sequence>MNKLILIILLCFTHNFFAQEIIWQKTLGGSENDWCSFIKQDKNGDYLLAGYTYNSSGDVTGSNNGSSDLWLVSLDKTNGDIIWQKTIGSDFIEYVHDVIETDDGGYLLICDSWSRISGDKTAPYYGGNGDYWIIKLDADRNIVWDKTFGGTGRDEPKNAVVTSEGYLILGESDSPVSGNKTAELKGNSDIWLVMLDFDGNEIWQKTLGGSGIDLSSKIIEAGDSNFIIAGSSNSPSSADKSEDAISPSGTADFWVIKINSNGDIIWEEIYGGDNGDYSADIIQTSDGNFVIAGSSLSQIGFDKSESPICNSIDFWILKFEPDGTIIWDKTLGGDSTDEPRSILENSKGNIVVSGDSYSQPVGYVSELPRGDSDYWLAILDQNGDFIKDKRYGGNGLDRNMAAIQDTDGNYVQVGWSGSGQSGDKTEDNYSRDWWIIKSAISDDFDTLENNRIISLFECPDSNIELNASDGVRYEWDGPNGFSSTLQNPIISKLNDENLGVYRVKVYQTGTCFTEEIVQVGLLENCDANLPEEEENPDRDEERLDQSVFPDFFTPNGDGYNDLWSPVSSNENPIDTIYIYNRFGKLLKSIEKGQSWNGTYNGKNLPSDDYWYRALFDNDQVVIGHFTLKR</sequence>
<dbReference type="Proteomes" id="UP000229433">
    <property type="component" value="Unassembled WGS sequence"/>
</dbReference>
<dbReference type="InterPro" id="IPR011047">
    <property type="entry name" value="Quinoprotein_ADH-like_sf"/>
</dbReference>
<dbReference type="InterPro" id="IPR026341">
    <property type="entry name" value="T9SS_type_B"/>
</dbReference>
<dbReference type="Pfam" id="PF13585">
    <property type="entry name" value="CHU_C"/>
    <property type="match status" value="1"/>
</dbReference>
<protein>
    <recommendedName>
        <fullName evidence="3">Bulb-type lectin domain-containing protein</fullName>
    </recommendedName>
</protein>
<gene>
    <name evidence="1" type="ORF">CJ305_01460</name>
</gene>
<dbReference type="OrthoDB" id="1652165at2"/>
<accession>A0A2G1VW23</accession>
<dbReference type="Gene3D" id="2.60.40.10">
    <property type="entry name" value="Immunoglobulins"/>
    <property type="match status" value="1"/>
</dbReference>
<keyword evidence="2" id="KW-1185">Reference proteome</keyword>
<dbReference type="RefSeq" id="WP_099644460.1">
    <property type="nucleotide sequence ID" value="NZ_KZ319287.1"/>
</dbReference>
<dbReference type="PANTHER" id="PTHR42754">
    <property type="entry name" value="ENDOGLUCANASE"/>
    <property type="match status" value="1"/>
</dbReference>
<dbReference type="NCBIfam" id="TIGR04131">
    <property type="entry name" value="Bac_Flav_CTERM"/>
    <property type="match status" value="1"/>
</dbReference>
<evidence type="ECO:0000313" key="2">
    <source>
        <dbReference type="Proteomes" id="UP000229433"/>
    </source>
</evidence>
<dbReference type="EMBL" id="NQXA01000001">
    <property type="protein sequence ID" value="PHQ30921.1"/>
    <property type="molecule type" value="Genomic_DNA"/>
</dbReference>
<dbReference type="SUPFAM" id="SSF50998">
    <property type="entry name" value="Quinoprotein alcohol dehydrogenase-like"/>
    <property type="match status" value="1"/>
</dbReference>
<comment type="caution">
    <text evidence="1">The sequence shown here is derived from an EMBL/GenBank/DDBJ whole genome shotgun (WGS) entry which is preliminary data.</text>
</comment>